<dbReference type="InterPro" id="IPR000569">
    <property type="entry name" value="HECT_dom"/>
</dbReference>
<dbReference type="FunFam" id="3.90.1750.10:FF:000079">
    <property type="entry name" value="E3 ubiquitin-protein ligase"/>
    <property type="match status" value="1"/>
</dbReference>
<keyword evidence="9" id="KW-1185">Reference proteome</keyword>
<dbReference type="CDD" id="cd00078">
    <property type="entry name" value="HECTc"/>
    <property type="match status" value="1"/>
</dbReference>
<dbReference type="STRING" id="857967.G0R485"/>
<evidence type="ECO:0000256" key="1">
    <source>
        <dbReference type="ARBA" id="ARBA00000885"/>
    </source>
</evidence>
<dbReference type="SUPFAM" id="SSF56204">
    <property type="entry name" value="Hect, E3 ligase catalytic domain"/>
    <property type="match status" value="1"/>
</dbReference>
<dbReference type="EMBL" id="GL984330">
    <property type="protein sequence ID" value="EGR27696.1"/>
    <property type="molecule type" value="Genomic_DNA"/>
</dbReference>
<keyword evidence="5 6" id="KW-0833">Ubl conjugation pathway</keyword>
<feature type="domain" description="HECT" evidence="7">
    <location>
        <begin position="84"/>
        <end position="439"/>
    </location>
</feature>
<dbReference type="GO" id="GO:0006511">
    <property type="term" value="P:ubiquitin-dependent protein catabolic process"/>
    <property type="evidence" value="ECO:0007669"/>
    <property type="project" value="TreeGrafter"/>
</dbReference>
<dbReference type="InterPro" id="IPR050409">
    <property type="entry name" value="E3_ubiq-protein_ligase"/>
</dbReference>
<dbReference type="GO" id="GO:0005737">
    <property type="term" value="C:cytoplasm"/>
    <property type="evidence" value="ECO:0007669"/>
    <property type="project" value="TreeGrafter"/>
</dbReference>
<dbReference type="PANTHER" id="PTHR11254:SF67">
    <property type="entry name" value="E3 UBIQUITIN-PROTEIN LIGASE HUWE1"/>
    <property type="match status" value="1"/>
</dbReference>
<dbReference type="PANTHER" id="PTHR11254">
    <property type="entry name" value="HECT DOMAIN UBIQUITIN-PROTEIN LIGASE"/>
    <property type="match status" value="1"/>
</dbReference>
<dbReference type="Gene3D" id="3.30.2410.10">
    <property type="entry name" value="Hect, E3 ligase catalytic domain"/>
    <property type="match status" value="1"/>
</dbReference>
<evidence type="ECO:0000256" key="4">
    <source>
        <dbReference type="ARBA" id="ARBA00022679"/>
    </source>
</evidence>
<organism evidence="8 9">
    <name type="scientific">Ichthyophthirius multifiliis</name>
    <name type="common">White spot disease agent</name>
    <name type="synonym">Ich</name>
    <dbReference type="NCBI Taxonomy" id="5932"/>
    <lineage>
        <taxon>Eukaryota</taxon>
        <taxon>Sar</taxon>
        <taxon>Alveolata</taxon>
        <taxon>Ciliophora</taxon>
        <taxon>Intramacronucleata</taxon>
        <taxon>Oligohymenophorea</taxon>
        <taxon>Hymenostomatida</taxon>
        <taxon>Ophryoglenina</taxon>
        <taxon>Ichthyophthirius</taxon>
    </lineage>
</organism>
<dbReference type="GeneID" id="14903767"/>
<dbReference type="Gene3D" id="3.90.1750.10">
    <property type="entry name" value="Hect, E3 ligase catalytic domains"/>
    <property type="match status" value="1"/>
</dbReference>
<dbReference type="InterPro" id="IPR035983">
    <property type="entry name" value="Hect_E3_ubiquitin_ligase"/>
</dbReference>
<dbReference type="GO" id="GO:0061630">
    <property type="term" value="F:ubiquitin protein ligase activity"/>
    <property type="evidence" value="ECO:0007669"/>
    <property type="project" value="UniProtKB-EC"/>
</dbReference>
<evidence type="ECO:0000256" key="2">
    <source>
        <dbReference type="ARBA" id="ARBA00004906"/>
    </source>
</evidence>
<comment type="caution">
    <text evidence="6">Lacks conserved residue(s) required for the propagation of feature annotation.</text>
</comment>
<dbReference type="PROSITE" id="PS50237">
    <property type="entry name" value="HECT"/>
    <property type="match status" value="1"/>
</dbReference>
<comment type="catalytic activity">
    <reaction evidence="1">
        <text>S-ubiquitinyl-[E2 ubiquitin-conjugating enzyme]-L-cysteine + [acceptor protein]-L-lysine = [E2 ubiquitin-conjugating enzyme]-L-cysteine + N(6)-ubiquitinyl-[acceptor protein]-L-lysine.</text>
        <dbReference type="EC" id="2.3.2.26"/>
    </reaction>
</comment>
<protein>
    <recommendedName>
        <fullName evidence="3">HECT-type E3 ubiquitin transferase</fullName>
        <ecNumber evidence="3">2.3.2.26</ecNumber>
    </recommendedName>
</protein>
<evidence type="ECO:0000259" key="7">
    <source>
        <dbReference type="PROSITE" id="PS50237"/>
    </source>
</evidence>
<comment type="pathway">
    <text evidence="2">Protein modification; protein ubiquitination.</text>
</comment>
<sequence length="465" mass="56339">MVKQNLIKKRRKLKSNRKTLQRDPFQIIFQQLPFIIEFENKKNYFKYQIQNIRQQCKSQYKKIAITVRRNQIFEDSFNQINNLKQEQLKCKFVIEFQDEEGVDAGGLLREWFLQLSKAMLNPDYLLFKPSNTGNTYQPNQNSYFNENHLDYFKFIGRIVGKVIIIQKKNQYNQYKFLFFLKKALFEGQMLEAYFTRSFYKHILGQPLTYHDIQDQDYDFYKSLKWLIETDITNFTDLAFRFFFFFFFKKYIYIFNSFEENQFGKYEQIELIPNGKNITVTEENKYQYVKLICYAKMAKNIKVQIEKFLEGFHELIPHDLIEIFNSQELELIISGLPEIDIQDLKENTEYQNYTKNSKVIAWFWEVLENYDEAQKASFLQFVTGLYQYNFLFFLNIRIFFNIGTSKVPLEGFKQLRGISGLQKFQIHKSYDISKLPTAHTWQKTNIIYFLLLFIYYYLQKQQLQLT</sequence>
<evidence type="ECO:0000256" key="6">
    <source>
        <dbReference type="PROSITE-ProRule" id="PRU00104"/>
    </source>
</evidence>
<evidence type="ECO:0000313" key="9">
    <source>
        <dbReference type="Proteomes" id="UP000008983"/>
    </source>
</evidence>
<dbReference type="InParanoid" id="G0R485"/>
<evidence type="ECO:0000313" key="8">
    <source>
        <dbReference type="EMBL" id="EGR27696.1"/>
    </source>
</evidence>
<evidence type="ECO:0000256" key="3">
    <source>
        <dbReference type="ARBA" id="ARBA00012485"/>
    </source>
</evidence>
<gene>
    <name evidence="8" type="ORF">IMG5_190520</name>
</gene>
<dbReference type="EC" id="2.3.2.26" evidence="3"/>
<dbReference type="Gene3D" id="3.30.2160.10">
    <property type="entry name" value="Hect, E3 ligase catalytic domain"/>
    <property type="match status" value="1"/>
</dbReference>
<reference evidence="8 9" key="1">
    <citation type="submission" date="2011-07" db="EMBL/GenBank/DDBJ databases">
        <authorList>
            <person name="Coyne R."/>
            <person name="Brami D."/>
            <person name="Johnson J."/>
            <person name="Hostetler J."/>
            <person name="Hannick L."/>
            <person name="Clark T."/>
            <person name="Cassidy-Hanley D."/>
            <person name="Inman J."/>
        </authorList>
    </citation>
    <scope>NUCLEOTIDE SEQUENCE [LARGE SCALE GENOMIC DNA]</scope>
    <source>
        <strain evidence="8 9">G5</strain>
    </source>
</reference>
<dbReference type="AlphaFoldDB" id="G0R485"/>
<accession>G0R485</accession>
<dbReference type="GO" id="GO:0000209">
    <property type="term" value="P:protein polyubiquitination"/>
    <property type="evidence" value="ECO:0007669"/>
    <property type="project" value="TreeGrafter"/>
</dbReference>
<keyword evidence="4" id="KW-0808">Transferase</keyword>
<name>G0R485_ICHMU</name>
<dbReference type="OrthoDB" id="311983at2759"/>
<dbReference type="SMART" id="SM00119">
    <property type="entry name" value="HECTc"/>
    <property type="match status" value="1"/>
</dbReference>
<dbReference type="eggNOG" id="KOG0939">
    <property type="taxonomic scope" value="Eukaryota"/>
</dbReference>
<proteinExistence type="predicted"/>
<dbReference type="RefSeq" id="XP_004025148.1">
    <property type="nucleotide sequence ID" value="XM_004025099.1"/>
</dbReference>
<evidence type="ECO:0000256" key="5">
    <source>
        <dbReference type="ARBA" id="ARBA00022786"/>
    </source>
</evidence>
<dbReference type="Pfam" id="PF00632">
    <property type="entry name" value="HECT"/>
    <property type="match status" value="1"/>
</dbReference>
<dbReference type="Proteomes" id="UP000008983">
    <property type="component" value="Unassembled WGS sequence"/>
</dbReference>
<dbReference type="OMA" id="MQMGRHQ"/>